<keyword evidence="13" id="KW-1185">Reference proteome</keyword>
<dbReference type="InParanoid" id="K3XC86"/>
<dbReference type="Proteomes" id="UP000019132">
    <property type="component" value="Unassembled WGS sequence"/>
</dbReference>
<evidence type="ECO:0000256" key="8">
    <source>
        <dbReference type="ARBA" id="ARBA00023242"/>
    </source>
</evidence>
<dbReference type="GO" id="GO:0005634">
    <property type="term" value="C:nucleus"/>
    <property type="evidence" value="ECO:0007669"/>
    <property type="project" value="UniProtKB-SubCell"/>
</dbReference>
<dbReference type="InterPro" id="IPR036322">
    <property type="entry name" value="WD40_repeat_dom_sf"/>
</dbReference>
<keyword evidence="4" id="KW-0677">Repeat</keyword>
<feature type="domain" description="CAF1B/HIR1 beta-propeller" evidence="11">
    <location>
        <begin position="49"/>
        <end position="268"/>
    </location>
</feature>
<reference evidence="13" key="2">
    <citation type="submission" date="2010-04" db="EMBL/GenBank/DDBJ databases">
        <authorList>
            <person name="Buell R."/>
            <person name="Hamilton J."/>
            <person name="Hostetler J."/>
        </authorList>
    </citation>
    <scope>NUCLEOTIDE SEQUENCE [LARGE SCALE GENOMIC DNA]</scope>
    <source>
        <strain evidence="13">DAOM:BR144</strain>
    </source>
</reference>
<accession>K3XC86</accession>
<dbReference type="GO" id="GO:0006281">
    <property type="term" value="P:DNA repair"/>
    <property type="evidence" value="ECO:0007669"/>
    <property type="project" value="UniProtKB-KW"/>
</dbReference>
<evidence type="ECO:0000256" key="7">
    <source>
        <dbReference type="ARBA" id="ARBA00023204"/>
    </source>
</evidence>
<dbReference type="GO" id="GO:0033186">
    <property type="term" value="C:CAF-1 complex"/>
    <property type="evidence" value="ECO:0007669"/>
    <property type="project" value="TreeGrafter"/>
</dbReference>
<dbReference type="AlphaFoldDB" id="K3XC86"/>
<feature type="compositionally biased region" description="Basic residues" evidence="10">
    <location>
        <begin position="599"/>
        <end position="608"/>
    </location>
</feature>
<evidence type="ECO:0000259" key="11">
    <source>
        <dbReference type="Pfam" id="PF24105"/>
    </source>
</evidence>
<organism evidence="12 13">
    <name type="scientific">Globisporangium ultimum (strain ATCC 200006 / CBS 805.95 / DAOM BR144)</name>
    <name type="common">Pythium ultimum</name>
    <dbReference type="NCBI Taxonomy" id="431595"/>
    <lineage>
        <taxon>Eukaryota</taxon>
        <taxon>Sar</taxon>
        <taxon>Stramenopiles</taxon>
        <taxon>Oomycota</taxon>
        <taxon>Peronosporomycetes</taxon>
        <taxon>Pythiales</taxon>
        <taxon>Pythiaceae</taxon>
        <taxon>Globisporangium</taxon>
    </lineage>
</organism>
<dbReference type="InterPro" id="IPR045145">
    <property type="entry name" value="PTHR15271"/>
</dbReference>
<evidence type="ECO:0000256" key="6">
    <source>
        <dbReference type="ARBA" id="ARBA00022853"/>
    </source>
</evidence>
<name>K3XC86_GLOUD</name>
<feature type="region of interest" description="Disordered" evidence="10">
    <location>
        <begin position="1"/>
        <end position="37"/>
    </location>
</feature>
<reference evidence="13" key="1">
    <citation type="journal article" date="2010" name="Genome Biol.">
        <title>Genome sequence of the necrotrophic plant pathogen Pythium ultimum reveals original pathogenicity mechanisms and effector repertoire.</title>
        <authorList>
            <person name="Levesque C.A."/>
            <person name="Brouwer H."/>
            <person name="Cano L."/>
            <person name="Hamilton J.P."/>
            <person name="Holt C."/>
            <person name="Huitema E."/>
            <person name="Raffaele S."/>
            <person name="Robideau G.P."/>
            <person name="Thines M."/>
            <person name="Win J."/>
            <person name="Zerillo M.M."/>
            <person name="Beakes G.W."/>
            <person name="Boore J.L."/>
            <person name="Busam D."/>
            <person name="Dumas B."/>
            <person name="Ferriera S."/>
            <person name="Fuerstenberg S.I."/>
            <person name="Gachon C.M."/>
            <person name="Gaulin E."/>
            <person name="Govers F."/>
            <person name="Grenville-Briggs L."/>
            <person name="Horner N."/>
            <person name="Hostetler J."/>
            <person name="Jiang R.H."/>
            <person name="Johnson J."/>
            <person name="Krajaejun T."/>
            <person name="Lin H."/>
            <person name="Meijer H.J."/>
            <person name="Moore B."/>
            <person name="Morris P."/>
            <person name="Phuntmart V."/>
            <person name="Puiu D."/>
            <person name="Shetty J."/>
            <person name="Stajich J.E."/>
            <person name="Tripathy S."/>
            <person name="Wawra S."/>
            <person name="van West P."/>
            <person name="Whitty B.R."/>
            <person name="Coutinho P.M."/>
            <person name="Henrissat B."/>
            <person name="Martin F."/>
            <person name="Thomas P.D."/>
            <person name="Tyler B.M."/>
            <person name="De Vries R.P."/>
            <person name="Kamoun S."/>
            <person name="Yandell M."/>
            <person name="Tisserat N."/>
            <person name="Buell C.R."/>
        </authorList>
    </citation>
    <scope>NUCLEOTIDE SEQUENCE</scope>
    <source>
        <strain evidence="13">DAOM:BR144</strain>
    </source>
</reference>
<evidence type="ECO:0000256" key="3">
    <source>
        <dbReference type="ARBA" id="ARBA00022574"/>
    </source>
</evidence>
<dbReference type="InterPro" id="IPR019775">
    <property type="entry name" value="WD40_repeat_CS"/>
</dbReference>
<comment type="similarity">
    <text evidence="2">Belongs to the WD repeat HIR1 family.</text>
</comment>
<feature type="repeat" description="WD" evidence="9">
    <location>
        <begin position="220"/>
        <end position="261"/>
    </location>
</feature>
<feature type="compositionally biased region" description="Polar residues" evidence="10">
    <location>
        <begin position="308"/>
        <end position="319"/>
    </location>
</feature>
<feature type="repeat" description="WD" evidence="9">
    <location>
        <begin position="120"/>
        <end position="151"/>
    </location>
</feature>
<dbReference type="VEuPathDB" id="FungiDB:PYU1_G014804"/>
<keyword evidence="8" id="KW-0539">Nucleus</keyword>
<evidence type="ECO:0000256" key="2">
    <source>
        <dbReference type="ARBA" id="ARBA00007306"/>
    </source>
</evidence>
<evidence type="ECO:0000313" key="12">
    <source>
        <dbReference type="EnsemblProtists" id="PYU1_T014835"/>
    </source>
</evidence>
<feature type="compositionally biased region" description="Low complexity" evidence="10">
    <location>
        <begin position="579"/>
        <end position="593"/>
    </location>
</feature>
<dbReference type="GO" id="GO:0006335">
    <property type="term" value="P:DNA replication-dependent chromatin assembly"/>
    <property type="evidence" value="ECO:0007669"/>
    <property type="project" value="InterPro"/>
</dbReference>
<dbReference type="Gene3D" id="2.130.10.10">
    <property type="entry name" value="YVTN repeat-like/Quinoprotein amine dehydrogenase"/>
    <property type="match status" value="3"/>
</dbReference>
<dbReference type="GO" id="GO:0006334">
    <property type="term" value="P:nucleosome assembly"/>
    <property type="evidence" value="ECO:0007669"/>
    <property type="project" value="TreeGrafter"/>
</dbReference>
<dbReference type="STRING" id="431595.K3XC86"/>
<evidence type="ECO:0000313" key="13">
    <source>
        <dbReference type="Proteomes" id="UP000019132"/>
    </source>
</evidence>
<dbReference type="EnsemblProtists" id="PYU1_T014835">
    <property type="protein sequence ID" value="PYU1_T014835"/>
    <property type="gene ID" value="PYU1_G014804"/>
</dbReference>
<feature type="repeat" description="WD" evidence="9">
    <location>
        <begin position="178"/>
        <end position="219"/>
    </location>
</feature>
<keyword evidence="7" id="KW-0234">DNA repair</keyword>
<dbReference type="PANTHER" id="PTHR15271:SF4">
    <property type="entry name" value="CHROMATIN ASSEMBLY FACTOR 1 SUBUNIT B"/>
    <property type="match status" value="1"/>
</dbReference>
<keyword evidence="6" id="KW-0156">Chromatin regulator</keyword>
<dbReference type="PROSITE" id="PS50294">
    <property type="entry name" value="WD_REPEATS_REGION"/>
    <property type="match status" value="2"/>
</dbReference>
<dbReference type="PROSITE" id="PS00678">
    <property type="entry name" value="WD_REPEATS_1"/>
    <property type="match status" value="1"/>
</dbReference>
<keyword evidence="5" id="KW-0227">DNA damage</keyword>
<evidence type="ECO:0000256" key="5">
    <source>
        <dbReference type="ARBA" id="ARBA00022763"/>
    </source>
</evidence>
<evidence type="ECO:0000256" key="9">
    <source>
        <dbReference type="PROSITE-ProRule" id="PRU00221"/>
    </source>
</evidence>
<dbReference type="SMART" id="SM00320">
    <property type="entry name" value="WD40"/>
    <property type="match status" value="5"/>
</dbReference>
<dbReference type="InterPro" id="IPR001680">
    <property type="entry name" value="WD40_rpt"/>
</dbReference>
<feature type="region of interest" description="Disordered" evidence="10">
    <location>
        <begin position="285"/>
        <end position="330"/>
    </location>
</feature>
<reference evidence="12" key="3">
    <citation type="submission" date="2015-02" db="UniProtKB">
        <authorList>
            <consortium name="EnsemblProtists"/>
        </authorList>
    </citation>
    <scope>IDENTIFICATION</scope>
    <source>
        <strain evidence="12">DAOM BR144</strain>
    </source>
</reference>
<dbReference type="SUPFAM" id="SSF50978">
    <property type="entry name" value="WD40 repeat-like"/>
    <property type="match status" value="1"/>
</dbReference>
<sequence length="620" mass="67538">MADVEMAPPSVAPTNTTGANTKADESGALSPTDAVDAPVETKPTLLTALTPEIRWHCGPTGLNEAVLSIDFLHANGDKSKEDATKAPTILATGGADKEIKLWRVSYGLKDHTGLEFIFSLSGHDRSVNCVRFSPNGVFLASASDDSTIILWTKPKTAAEDWAWDKITSFSDVSRTLLACGHKGDITDLAWSPDSAFLCSTSVDNTSVIWNAEKGEVEERRKDHTQYVQGVAWDPLNEYLVTEGNDRSCRVYTLNGFDPVSRLSTKKVAKKCMCIQIIKTREFPADPAKQVAAPSAAVKDEKTDAESSAIKQTPGSTSEGGATIDETTKASAPKHRMFLDDTCPAFARRPTWTPDGNYFLAPTGIFRATEASSPVNTVYAFARGNLSEPTLHLPGQEKASLGVRCSPLLYELRRQEAEDGDESKPTPNFFQTPYRSVFAVITLNTVIIYDTQQVHPICTLKDLHYADLTDVSWSRDGQVLSISSMDGYLSFIQFEEGFFGTPVASKDRVAMNQQKMQAMFATPKLSRKKNKTHPTTATTAGEDQNGNAVKTPGSATKKKQKVTTLQARSKKLEQPKLSEASPGAPAPASASPSGVNTLQVRKKRKITPQHPHRLLLLQLKM</sequence>
<feature type="region of interest" description="Disordered" evidence="10">
    <location>
        <begin position="519"/>
        <end position="608"/>
    </location>
</feature>
<evidence type="ECO:0000256" key="1">
    <source>
        <dbReference type="ARBA" id="ARBA00004123"/>
    </source>
</evidence>
<dbReference type="EMBL" id="ADOS01001592">
    <property type="status" value="NOT_ANNOTATED_CDS"/>
    <property type="molecule type" value="Genomic_DNA"/>
</dbReference>
<feature type="compositionally biased region" description="Polar residues" evidence="10">
    <location>
        <begin position="532"/>
        <end position="547"/>
    </location>
</feature>
<dbReference type="PROSITE" id="PS50082">
    <property type="entry name" value="WD_REPEATS_2"/>
    <property type="match status" value="3"/>
</dbReference>
<dbReference type="eggNOG" id="KOG1009">
    <property type="taxonomic scope" value="Eukaryota"/>
</dbReference>
<dbReference type="OMA" id="QIYWHES"/>
<protein>
    <recommendedName>
        <fullName evidence="11">CAF1B/HIR1 beta-propeller domain-containing protein</fullName>
    </recommendedName>
</protein>
<dbReference type="InterPro" id="IPR015943">
    <property type="entry name" value="WD40/YVTN_repeat-like_dom_sf"/>
</dbReference>
<evidence type="ECO:0000256" key="4">
    <source>
        <dbReference type="ARBA" id="ARBA00022737"/>
    </source>
</evidence>
<dbReference type="InterPro" id="IPR055410">
    <property type="entry name" value="Beta-prop_CAF1B_HIR1"/>
</dbReference>
<keyword evidence="3 9" id="KW-0853">WD repeat</keyword>
<comment type="subcellular location">
    <subcellularLocation>
        <location evidence="1">Nucleus</location>
    </subcellularLocation>
</comment>
<dbReference type="HOGENOM" id="CLU_010127_5_1_1"/>
<proteinExistence type="inferred from homology"/>
<dbReference type="Pfam" id="PF24105">
    <property type="entry name" value="Beta-prop_CAF1B_HIR1"/>
    <property type="match status" value="2"/>
</dbReference>
<dbReference type="PANTHER" id="PTHR15271">
    <property type="entry name" value="CHROMATIN ASSEMBLY FACTOR 1 SUBUNIT B"/>
    <property type="match status" value="1"/>
</dbReference>
<evidence type="ECO:0000256" key="10">
    <source>
        <dbReference type="SAM" id="MobiDB-lite"/>
    </source>
</evidence>
<feature type="domain" description="CAF1B/HIR1 beta-propeller" evidence="11">
    <location>
        <begin position="317"/>
        <end position="496"/>
    </location>
</feature>